<dbReference type="GO" id="GO:0004673">
    <property type="term" value="F:protein histidine kinase activity"/>
    <property type="evidence" value="ECO:0007669"/>
    <property type="project" value="UniProtKB-EC"/>
</dbReference>
<dbReference type="AlphaFoldDB" id="A0A839UHV1"/>
<keyword evidence="6 9" id="KW-0418">Kinase</keyword>
<organism evidence="9 10">
    <name type="scientific">Phyllobacterium trifolii</name>
    <dbReference type="NCBI Taxonomy" id="300193"/>
    <lineage>
        <taxon>Bacteria</taxon>
        <taxon>Pseudomonadati</taxon>
        <taxon>Pseudomonadota</taxon>
        <taxon>Alphaproteobacteria</taxon>
        <taxon>Hyphomicrobiales</taxon>
        <taxon>Phyllobacteriaceae</taxon>
        <taxon>Phyllobacterium</taxon>
    </lineage>
</organism>
<evidence type="ECO:0000313" key="10">
    <source>
        <dbReference type="Proteomes" id="UP000554520"/>
    </source>
</evidence>
<gene>
    <name evidence="9" type="ORF">FHS21_005816</name>
</gene>
<dbReference type="Gene3D" id="3.30.565.10">
    <property type="entry name" value="Histidine kinase-like ATPase, C-terminal domain"/>
    <property type="match status" value="1"/>
</dbReference>
<feature type="domain" description="Signal transduction histidine kinase HWE region" evidence="8">
    <location>
        <begin position="154"/>
        <end position="236"/>
    </location>
</feature>
<evidence type="ECO:0000256" key="4">
    <source>
        <dbReference type="ARBA" id="ARBA00022679"/>
    </source>
</evidence>
<evidence type="ECO:0000256" key="1">
    <source>
        <dbReference type="ARBA" id="ARBA00000085"/>
    </source>
</evidence>
<dbReference type="GO" id="GO:0005524">
    <property type="term" value="F:ATP binding"/>
    <property type="evidence" value="ECO:0007669"/>
    <property type="project" value="UniProtKB-KW"/>
</dbReference>
<evidence type="ECO:0000256" key="2">
    <source>
        <dbReference type="ARBA" id="ARBA00012438"/>
    </source>
</evidence>
<dbReference type="SMART" id="SM00911">
    <property type="entry name" value="HWE_HK"/>
    <property type="match status" value="1"/>
</dbReference>
<dbReference type="InterPro" id="IPR036890">
    <property type="entry name" value="HATPase_C_sf"/>
</dbReference>
<evidence type="ECO:0000313" key="9">
    <source>
        <dbReference type="EMBL" id="MBB3149363.1"/>
    </source>
</evidence>
<dbReference type="EC" id="2.7.13.3" evidence="2"/>
<evidence type="ECO:0000259" key="8">
    <source>
        <dbReference type="SMART" id="SM00911"/>
    </source>
</evidence>
<evidence type="ECO:0000256" key="3">
    <source>
        <dbReference type="ARBA" id="ARBA00022553"/>
    </source>
</evidence>
<protein>
    <recommendedName>
        <fullName evidence="2">histidine kinase</fullName>
        <ecNumber evidence="2">2.7.13.3</ecNumber>
    </recommendedName>
</protein>
<sequence>MDAGNHGELDWVLVLAPYRKDAAYIEMLLVEHGMVVRACADTDDLVRKLPESPGVIIATHESLNPPTIEAIANHLTTQPNWSDLPIFVLLDRSAQQSRIRAELDRRWPRSRQLFIQRPVASLELVSGIQSALLVRLRQREVRDSIERERELRLELNHRVKNILASVTSIFRMTRRGADTIDALTADFEGRLGALASVHSAVFEAGGDAVALRGIVNLTLEPYRADGTNRFYVEGPDLMLTREAGTTLALCLHELVTNALKYGALSTAEGQIRVIWKVSASEQPMLRLEWVEMGGITVTAPTRVGYGTRYIRSALTAVFGEKPIVTFEPGGMRCVVSGPLSKVSQRD</sequence>
<dbReference type="PANTHER" id="PTHR41523">
    <property type="entry name" value="TWO-COMPONENT SYSTEM SENSOR PROTEIN"/>
    <property type="match status" value="1"/>
</dbReference>
<keyword evidence="4" id="KW-0808">Transferase</keyword>
<keyword evidence="5" id="KW-0547">Nucleotide-binding</keyword>
<dbReference type="Proteomes" id="UP000554520">
    <property type="component" value="Unassembled WGS sequence"/>
</dbReference>
<accession>A0A839UHV1</accession>
<keyword evidence="3" id="KW-0597">Phosphoprotein</keyword>
<comment type="caution">
    <text evidence="9">The sequence shown here is derived from an EMBL/GenBank/DDBJ whole genome shotgun (WGS) entry which is preliminary data.</text>
</comment>
<dbReference type="InterPro" id="IPR011102">
    <property type="entry name" value="Sig_transdc_His_kinase_HWE"/>
</dbReference>
<reference evidence="9 10" key="1">
    <citation type="submission" date="2020-08" db="EMBL/GenBank/DDBJ databases">
        <title>Genomic Encyclopedia of Type Strains, Phase III (KMG-III): the genomes of soil and plant-associated and newly described type strains.</title>
        <authorList>
            <person name="Whitman W."/>
        </authorList>
    </citation>
    <scope>NUCLEOTIDE SEQUENCE [LARGE SCALE GENOMIC DNA]</scope>
    <source>
        <strain evidence="9 10">CECT 7015</strain>
    </source>
</reference>
<evidence type="ECO:0000256" key="6">
    <source>
        <dbReference type="ARBA" id="ARBA00022777"/>
    </source>
</evidence>
<evidence type="ECO:0000256" key="5">
    <source>
        <dbReference type="ARBA" id="ARBA00022741"/>
    </source>
</evidence>
<keyword evidence="7" id="KW-0067">ATP-binding</keyword>
<name>A0A839UHV1_9HYPH</name>
<dbReference type="RefSeq" id="WP_183665134.1">
    <property type="nucleotide sequence ID" value="NZ_JACHXN010000031.1"/>
</dbReference>
<comment type="catalytic activity">
    <reaction evidence="1">
        <text>ATP + protein L-histidine = ADP + protein N-phospho-L-histidine.</text>
        <dbReference type="EC" id="2.7.13.3"/>
    </reaction>
</comment>
<dbReference type="Pfam" id="PF07536">
    <property type="entry name" value="HWE_HK"/>
    <property type="match status" value="1"/>
</dbReference>
<dbReference type="PANTHER" id="PTHR41523:SF8">
    <property type="entry name" value="ETHYLENE RESPONSE SENSOR PROTEIN"/>
    <property type="match status" value="1"/>
</dbReference>
<keyword evidence="10" id="KW-1185">Reference proteome</keyword>
<dbReference type="EMBL" id="JACHXN010000031">
    <property type="protein sequence ID" value="MBB3149363.1"/>
    <property type="molecule type" value="Genomic_DNA"/>
</dbReference>
<proteinExistence type="predicted"/>
<evidence type="ECO:0000256" key="7">
    <source>
        <dbReference type="ARBA" id="ARBA00022840"/>
    </source>
</evidence>